<evidence type="ECO:0000313" key="2">
    <source>
        <dbReference type="Proteomes" id="UP000537890"/>
    </source>
</evidence>
<dbReference type="AlphaFoldDB" id="A0A7Z0MMG8"/>
<proteinExistence type="predicted"/>
<name>A0A7Z0MMG8_9GAMM</name>
<protein>
    <submittedName>
        <fullName evidence="1">Uncharacterized protein</fullName>
    </submittedName>
</protein>
<comment type="caution">
    <text evidence="1">The sequence shown here is derived from an EMBL/GenBank/DDBJ whole genome shotgun (WGS) entry which is preliminary data.</text>
</comment>
<sequence>MKTETIKILTLEGIAEELSKVPLHVVSHATGVHWVTLKKFSQGKSTDPKHGTVIAISRYFLKKEADDKEAQAINAVMTQALAIVPERKRTGTN</sequence>
<evidence type="ECO:0000313" key="1">
    <source>
        <dbReference type="EMBL" id="NYT46376.1"/>
    </source>
</evidence>
<gene>
    <name evidence="1" type="ORF">H0A75_00260</name>
</gene>
<reference evidence="1 2" key="1">
    <citation type="submission" date="2020-05" db="EMBL/GenBank/DDBJ databases">
        <title>Horizontal transmission and recombination maintain forever young bacterial symbiont genomes.</title>
        <authorList>
            <person name="Russell S.L."/>
            <person name="Pepper-Tunick E."/>
            <person name="Svedberg J."/>
            <person name="Byrne A."/>
            <person name="Ruelas Castillo J."/>
            <person name="Vollmers C."/>
            <person name="Beinart R.A."/>
            <person name="Corbett-Detig R."/>
        </authorList>
    </citation>
    <scope>NUCLEOTIDE SEQUENCE [LARGE SCALE GENOMIC DNA]</scope>
    <source>
        <strain evidence="1">4727-3</strain>
    </source>
</reference>
<dbReference type="EMBL" id="JACCHS010000001">
    <property type="protein sequence ID" value="NYT46376.1"/>
    <property type="molecule type" value="Genomic_DNA"/>
</dbReference>
<accession>A0A7Z0MMG8</accession>
<dbReference type="Proteomes" id="UP000537890">
    <property type="component" value="Unassembled WGS sequence"/>
</dbReference>
<organism evidence="1 2">
    <name type="scientific">Candidatus Methanofishera endochildressiae</name>
    <dbReference type="NCBI Taxonomy" id="2738884"/>
    <lineage>
        <taxon>Bacteria</taxon>
        <taxon>Pseudomonadati</taxon>
        <taxon>Pseudomonadota</taxon>
        <taxon>Gammaproteobacteria</taxon>
        <taxon>Candidatus Methanofishera</taxon>
    </lineage>
</organism>